<dbReference type="PANTHER" id="PTHR42793:SF1">
    <property type="entry name" value="PEPTIDYL-LYSINE N-ACETYLTRANSFERASE PATZ"/>
    <property type="match status" value="1"/>
</dbReference>
<evidence type="ECO:0000313" key="2">
    <source>
        <dbReference type="Proteomes" id="UP000345637"/>
    </source>
</evidence>
<organism evidence="1 2">
    <name type="scientific">Raoultella planticola</name>
    <name type="common">Klebsiella planticola</name>
    <dbReference type="NCBI Taxonomy" id="575"/>
    <lineage>
        <taxon>Bacteria</taxon>
        <taxon>Pseudomonadati</taxon>
        <taxon>Pseudomonadota</taxon>
        <taxon>Gammaproteobacteria</taxon>
        <taxon>Enterobacterales</taxon>
        <taxon>Enterobacteriaceae</taxon>
        <taxon>Klebsiella/Raoultella group</taxon>
        <taxon>Raoultella</taxon>
    </lineage>
</organism>
<dbReference type="AlphaFoldDB" id="A0A485BXY9"/>
<evidence type="ECO:0000313" key="1">
    <source>
        <dbReference type="EMBL" id="VFS77921.1"/>
    </source>
</evidence>
<gene>
    <name evidence="1" type="ORF">NCTC12998_05084</name>
</gene>
<dbReference type="Pfam" id="PF13549">
    <property type="entry name" value="ATP-grasp_5"/>
    <property type="match status" value="1"/>
</dbReference>
<accession>A0A485BXY9</accession>
<name>A0A485BXY9_RAOPL</name>
<proteinExistence type="predicted"/>
<dbReference type="Gene3D" id="3.30.470.20">
    <property type="entry name" value="ATP-grasp fold, B domain"/>
    <property type="match status" value="1"/>
</dbReference>
<dbReference type="PANTHER" id="PTHR42793">
    <property type="entry name" value="COA BINDING DOMAIN CONTAINING PROTEIN"/>
    <property type="match status" value="1"/>
</dbReference>
<protein>
    <submittedName>
        <fullName evidence="1">Uncharacterized conserved protein</fullName>
    </submittedName>
</protein>
<reference evidence="1 2" key="1">
    <citation type="submission" date="2019-03" db="EMBL/GenBank/DDBJ databases">
        <authorList>
            <consortium name="Pathogen Informatics"/>
        </authorList>
    </citation>
    <scope>NUCLEOTIDE SEQUENCE [LARGE SCALE GENOMIC DNA]</scope>
    <source>
        <strain evidence="1 2">NCTC12998</strain>
    </source>
</reference>
<sequence>MANRAGAQELRVVVEHDPLFGPLIMLGEGGVEWRAEDQAAVALPPLNMNLARYLVIQAIKSKKIRGRSALRPLDVSGLSQLLVQVSNLIVDCPEIQRLDIHPLLASGKRVHRA</sequence>
<dbReference type="SUPFAM" id="SSF56059">
    <property type="entry name" value="Glutathione synthetase ATP-binding domain-like"/>
    <property type="match status" value="1"/>
</dbReference>
<dbReference type="EMBL" id="CAADJE010000025">
    <property type="protein sequence ID" value="VFS77921.1"/>
    <property type="molecule type" value="Genomic_DNA"/>
</dbReference>
<dbReference type="Proteomes" id="UP000345637">
    <property type="component" value="Unassembled WGS sequence"/>
</dbReference>